<accession>A0A3R6WRK1</accession>
<dbReference type="Proteomes" id="UP000286510">
    <property type="component" value="Unassembled WGS sequence"/>
</dbReference>
<comment type="caution">
    <text evidence="2">The sequence shown here is derived from an EMBL/GenBank/DDBJ whole genome shotgun (WGS) entry which is preliminary data.</text>
</comment>
<evidence type="ECO:0000313" key="2">
    <source>
        <dbReference type="EMBL" id="RHY79745.1"/>
    </source>
</evidence>
<name>A0A3R6WRK1_APHAT</name>
<feature type="region of interest" description="Disordered" evidence="1">
    <location>
        <begin position="1"/>
        <end position="21"/>
    </location>
</feature>
<reference evidence="2 3" key="1">
    <citation type="submission" date="2018-08" db="EMBL/GenBank/DDBJ databases">
        <title>Aphanomyces genome sequencing and annotation.</title>
        <authorList>
            <person name="Minardi D."/>
            <person name="Oidtmann B."/>
            <person name="Van Der Giezen M."/>
            <person name="Studholme D.J."/>
        </authorList>
    </citation>
    <scope>NUCLEOTIDE SEQUENCE [LARGE SCALE GENOMIC DNA]</scope>
    <source>
        <strain evidence="2 3">FDL457</strain>
    </source>
</reference>
<gene>
    <name evidence="2" type="ORF">DYB26_016018</name>
</gene>
<dbReference type="EMBL" id="QUTF01027620">
    <property type="protein sequence ID" value="RHY79745.1"/>
    <property type="molecule type" value="Genomic_DNA"/>
</dbReference>
<proteinExistence type="predicted"/>
<feature type="non-terminal residue" evidence="2">
    <location>
        <position position="722"/>
    </location>
</feature>
<protein>
    <submittedName>
        <fullName evidence="2">Uncharacterized protein</fullName>
    </submittedName>
</protein>
<evidence type="ECO:0000256" key="1">
    <source>
        <dbReference type="SAM" id="MobiDB-lite"/>
    </source>
</evidence>
<evidence type="ECO:0000313" key="3">
    <source>
        <dbReference type="Proteomes" id="UP000286510"/>
    </source>
</evidence>
<organism evidence="2 3">
    <name type="scientific">Aphanomyces astaci</name>
    <name type="common">Crayfish plague agent</name>
    <dbReference type="NCBI Taxonomy" id="112090"/>
    <lineage>
        <taxon>Eukaryota</taxon>
        <taxon>Sar</taxon>
        <taxon>Stramenopiles</taxon>
        <taxon>Oomycota</taxon>
        <taxon>Saprolegniomycetes</taxon>
        <taxon>Saprolegniales</taxon>
        <taxon>Verrucalvaceae</taxon>
        <taxon>Aphanomyces</taxon>
    </lineage>
</organism>
<dbReference type="AlphaFoldDB" id="A0A3R6WRK1"/>
<sequence>MAALAVASHEPSDSGATEWKSKGSSEDYIAKLNDDTDEFVTSLAQWISDATEINFSIDSSFTLHTEGAEWSKSCGDLSVHSAFKVLKSFIEHPTDATKDIKKAEPLQWRPDDDCVDKREYVFLDGGAHAEFKVLCGRALLVDAIAGGGGFFVPLSRGKDKYAGGALASVDIERHQIQVAGSIRSGKRFHGGLFENNVANAFKVLADLKSTTQACATNGTLKVVGVAGGGWTQKYIKKHGGVVTSVVGYAESFSILPEGAVDIADDPIAVPITDAPAPTPVVTAPAPTSNQPDLEEVTPEPTTGALDVADYQAEANATNATEVIAAPTTTRAADHIADNSTSNNTTDIIVAPTHDNLADNSTTTNNTTDVIVAPTHDNLADNSTTTSNTTDVIVAPTVDNLADNSTTTSNTTDVIVAPTVDNLADNSTTSSNTTDVIVAPTADNLADNSTTSSNTTDVIVAPTVDNLADNSTTSSNTTDVIVAPTVDNLADNSTTSSNTTDVIVAPTVDNLADNSTTSSNTTGVIVVPTTTTNQPDLEEDTPEPTTGAVDVADYLAESNFTNTTDVIVAPTPSTTVDNLAKTSKSPALTPDARTTANVTTSDAVIVLAANNAVDMTGGSSLMTLSRHVSKAYLDAGIECAASNPSSVCQAKRLAAKLNNPMQRINYATVDMTAVYDHTTPSYWNGVEIESSSAAALVAAAVLVFAVLRTQRRRSGYVGIPQAN</sequence>